<dbReference type="NCBIfam" id="TIGR03570">
    <property type="entry name" value="NeuD_NnaD"/>
    <property type="match status" value="1"/>
</dbReference>
<organism evidence="11 12">
    <name type="scientific">Mesonia phycicola</name>
    <dbReference type="NCBI Taxonomy" id="579105"/>
    <lineage>
        <taxon>Bacteria</taxon>
        <taxon>Pseudomonadati</taxon>
        <taxon>Bacteroidota</taxon>
        <taxon>Flavobacteriia</taxon>
        <taxon>Flavobacteriales</taxon>
        <taxon>Flavobacteriaceae</taxon>
        <taxon>Mesonia</taxon>
    </lineage>
</organism>
<dbReference type="PROSITE" id="PS00101">
    <property type="entry name" value="HEXAPEP_TRANSFERASES"/>
    <property type="match status" value="1"/>
</dbReference>
<dbReference type="CDD" id="cd03360">
    <property type="entry name" value="LbH_AT_putative"/>
    <property type="match status" value="1"/>
</dbReference>
<keyword evidence="4" id="KW-0677">Repeat</keyword>
<keyword evidence="6" id="KW-0457">Lysine biosynthesis</keyword>
<dbReference type="Pfam" id="PF00132">
    <property type="entry name" value="Hexapep"/>
    <property type="match status" value="1"/>
</dbReference>
<evidence type="ECO:0000256" key="2">
    <source>
        <dbReference type="ARBA" id="ARBA00022605"/>
    </source>
</evidence>
<dbReference type="Pfam" id="PF17836">
    <property type="entry name" value="PglD_N"/>
    <property type="match status" value="1"/>
</dbReference>
<dbReference type="AlphaFoldDB" id="A0A1M6AMX0"/>
<dbReference type="GO" id="GO:0016746">
    <property type="term" value="F:acyltransferase activity"/>
    <property type="evidence" value="ECO:0007669"/>
    <property type="project" value="UniProtKB-KW"/>
</dbReference>
<dbReference type="EMBL" id="FQYY01000001">
    <property type="protein sequence ID" value="SHI37850.1"/>
    <property type="molecule type" value="Genomic_DNA"/>
</dbReference>
<dbReference type="OrthoDB" id="708224at2"/>
<evidence type="ECO:0000256" key="9">
    <source>
        <dbReference type="PIRSR" id="PIRSR620019-2"/>
    </source>
</evidence>
<dbReference type="InterPro" id="IPR041561">
    <property type="entry name" value="PglD_N"/>
</dbReference>
<keyword evidence="3 11" id="KW-0808">Transferase</keyword>
<dbReference type="GO" id="GO:0019877">
    <property type="term" value="P:diaminopimelate biosynthetic process"/>
    <property type="evidence" value="ECO:0007669"/>
    <property type="project" value="UniProtKB-KW"/>
</dbReference>
<dbReference type="InterPro" id="IPR050179">
    <property type="entry name" value="Trans_hexapeptide_repeat"/>
</dbReference>
<proteinExistence type="inferred from homology"/>
<keyword evidence="5" id="KW-0220">Diaminopimelate biosynthesis</keyword>
<feature type="domain" description="PglD N-terminal" evidence="10">
    <location>
        <begin position="2"/>
        <end position="80"/>
    </location>
</feature>
<evidence type="ECO:0000256" key="4">
    <source>
        <dbReference type="ARBA" id="ARBA00022737"/>
    </source>
</evidence>
<keyword evidence="7 11" id="KW-0012">Acyltransferase</keyword>
<feature type="site" description="Increases basicity of active site His" evidence="8">
    <location>
        <position position="137"/>
    </location>
</feature>
<feature type="binding site" evidence="9">
    <location>
        <begin position="29"/>
        <end position="30"/>
    </location>
    <ligand>
        <name>substrate</name>
    </ligand>
</feature>
<keyword evidence="2" id="KW-0028">Amino-acid biosynthesis</keyword>
<dbReference type="GO" id="GO:0009085">
    <property type="term" value="P:lysine biosynthetic process"/>
    <property type="evidence" value="ECO:0007669"/>
    <property type="project" value="UniProtKB-KW"/>
</dbReference>
<evidence type="ECO:0000256" key="7">
    <source>
        <dbReference type="ARBA" id="ARBA00023315"/>
    </source>
</evidence>
<dbReference type="Gene3D" id="3.40.50.20">
    <property type="match status" value="1"/>
</dbReference>
<dbReference type="PANTHER" id="PTHR43300">
    <property type="entry name" value="ACETYLTRANSFERASE"/>
    <property type="match status" value="1"/>
</dbReference>
<keyword evidence="12" id="KW-1185">Reference proteome</keyword>
<dbReference type="SUPFAM" id="SSF51161">
    <property type="entry name" value="Trimeric LpxA-like enzymes"/>
    <property type="match status" value="1"/>
</dbReference>
<dbReference type="PANTHER" id="PTHR43300:SF10">
    <property type="entry name" value="2,3,4,5-TETRAHYDROPYRIDINE-2,6-DICARBOXYLATE N-ACETYLTRANSFERASE"/>
    <property type="match status" value="1"/>
</dbReference>
<dbReference type="Proteomes" id="UP000184225">
    <property type="component" value="Unassembled WGS sequence"/>
</dbReference>
<dbReference type="STRING" id="579105.SAMN04488096_101353"/>
<evidence type="ECO:0000256" key="8">
    <source>
        <dbReference type="PIRSR" id="PIRSR620019-1"/>
    </source>
</evidence>
<reference evidence="11 12" key="1">
    <citation type="submission" date="2016-11" db="EMBL/GenBank/DDBJ databases">
        <authorList>
            <person name="Jaros S."/>
            <person name="Januszkiewicz K."/>
            <person name="Wedrychowicz H."/>
        </authorList>
    </citation>
    <scope>NUCLEOTIDE SEQUENCE [LARGE SCALE GENOMIC DNA]</scope>
    <source>
        <strain evidence="11 12">DSM 21425</strain>
    </source>
</reference>
<name>A0A1M6AMX0_9FLAO</name>
<dbReference type="RefSeq" id="WP_073147611.1">
    <property type="nucleotide sequence ID" value="NZ_FQYY01000001.1"/>
</dbReference>
<evidence type="ECO:0000256" key="1">
    <source>
        <dbReference type="ARBA" id="ARBA00007274"/>
    </source>
</evidence>
<dbReference type="InterPro" id="IPR011004">
    <property type="entry name" value="Trimer_LpxA-like_sf"/>
</dbReference>
<evidence type="ECO:0000313" key="11">
    <source>
        <dbReference type="EMBL" id="SHI37850.1"/>
    </source>
</evidence>
<dbReference type="InterPro" id="IPR020019">
    <property type="entry name" value="AcTrfase_PglD-like"/>
</dbReference>
<dbReference type="InterPro" id="IPR001451">
    <property type="entry name" value="Hexapep"/>
</dbReference>
<evidence type="ECO:0000256" key="6">
    <source>
        <dbReference type="ARBA" id="ARBA00023154"/>
    </source>
</evidence>
<evidence type="ECO:0000256" key="3">
    <source>
        <dbReference type="ARBA" id="ARBA00022679"/>
    </source>
</evidence>
<evidence type="ECO:0000259" key="10">
    <source>
        <dbReference type="Pfam" id="PF17836"/>
    </source>
</evidence>
<sequence>MLIIGAKGYAKELLEVVLESTSENIIFYDDVNKDIPDLLYGKFPVLKNTDSAKKYFEQVDKKFVLGLGNPNIRVKLAEKFIGLGGELVSTISEKSIIGNYGVVIDPGCNISQGVIITNDIKIGKGCLINLNATIGHDCTLGKFVEISPNVNISGNCVIGDYSTLGTNSIILPKINVGEYAIVGAGAVVTKDVPARAVVVGSPAKIIKYIPDEQ</sequence>
<comment type="similarity">
    <text evidence="1">Belongs to the transferase hexapeptide repeat family.</text>
</comment>
<feature type="binding site" evidence="9">
    <location>
        <position position="68"/>
    </location>
    <ligand>
        <name>substrate</name>
    </ligand>
</feature>
<gene>
    <name evidence="11" type="ORF">SAMN04488096_101353</name>
</gene>
<accession>A0A1M6AMX0</accession>
<dbReference type="InterPro" id="IPR018357">
    <property type="entry name" value="Hexapep_transf_CS"/>
</dbReference>
<dbReference type="Gene3D" id="2.160.10.10">
    <property type="entry name" value="Hexapeptide repeat proteins"/>
    <property type="match status" value="1"/>
</dbReference>
<protein>
    <submittedName>
        <fullName evidence="11">Sugar O-acyltransferase, sialic acid O-acetyltransferase NeuD family</fullName>
    </submittedName>
</protein>
<evidence type="ECO:0000313" key="12">
    <source>
        <dbReference type="Proteomes" id="UP000184225"/>
    </source>
</evidence>
<evidence type="ECO:0000256" key="5">
    <source>
        <dbReference type="ARBA" id="ARBA00022915"/>
    </source>
</evidence>
<feature type="active site" description="Proton acceptor" evidence="8">
    <location>
        <position position="136"/>
    </location>
</feature>